<dbReference type="AlphaFoldDB" id="A0A8J7TMS7"/>
<keyword evidence="3 5" id="KW-0269">Exonuclease</keyword>
<keyword evidence="2" id="KW-0378">Hydrolase</keyword>
<gene>
    <name evidence="5" type="ORF">J0M35_16980</name>
</gene>
<dbReference type="Gene3D" id="3.30.420.10">
    <property type="entry name" value="Ribonuclease H-like superfamily/Ribonuclease H"/>
    <property type="match status" value="1"/>
</dbReference>
<evidence type="ECO:0000256" key="1">
    <source>
        <dbReference type="ARBA" id="ARBA00022722"/>
    </source>
</evidence>
<dbReference type="PANTHER" id="PTHR23044">
    <property type="entry name" value="3'-5' EXONUCLEASE ERI1-RELATED"/>
    <property type="match status" value="1"/>
</dbReference>
<dbReference type="SUPFAM" id="SSF53098">
    <property type="entry name" value="Ribonuclease H-like"/>
    <property type="match status" value="1"/>
</dbReference>
<proteinExistence type="predicted"/>
<sequence>MKTHIANAIDLELSCYPGGIFPPDERQEIIEIGLSVIDLTSMKVLKTHSLPVIPTMSSISPFCTELTGWTEAALKRQGMPFEEAIRRLTERYGSQNRLLITDSAGDRKFVDWQCSMFGMASPFGDSELNVSVLYSIQAQDFRNRKLEDKLRRFGLEFEGTPHRASDDSLNIARLACTLLKRGV</sequence>
<dbReference type="CDD" id="cd06133">
    <property type="entry name" value="ERI-1_3'hExo_like"/>
    <property type="match status" value="1"/>
</dbReference>
<evidence type="ECO:0000313" key="6">
    <source>
        <dbReference type="Proteomes" id="UP000664277"/>
    </source>
</evidence>
<accession>A0A8J7TMS7</accession>
<feature type="domain" description="Exonuclease" evidence="4">
    <location>
        <begin position="8"/>
        <end position="183"/>
    </location>
</feature>
<name>A0A8J7TMS7_9BACT</name>
<dbReference type="GO" id="GO:0000175">
    <property type="term" value="F:3'-5'-RNA exonuclease activity"/>
    <property type="evidence" value="ECO:0007669"/>
    <property type="project" value="InterPro"/>
</dbReference>
<evidence type="ECO:0000259" key="4">
    <source>
        <dbReference type="SMART" id="SM00479"/>
    </source>
</evidence>
<reference evidence="5" key="1">
    <citation type="submission" date="2021-02" db="EMBL/GenBank/DDBJ databases">
        <title>Genome-Resolved Metagenomics of a Microbial Community Performing Photosynthetic Biological Nutrient Removal.</title>
        <authorList>
            <person name="Mcdaniel E.A."/>
        </authorList>
    </citation>
    <scope>NUCLEOTIDE SEQUENCE</scope>
    <source>
        <strain evidence="5">UWPOB_OBS1</strain>
    </source>
</reference>
<dbReference type="GO" id="GO:0003676">
    <property type="term" value="F:nucleic acid binding"/>
    <property type="evidence" value="ECO:0007669"/>
    <property type="project" value="InterPro"/>
</dbReference>
<evidence type="ECO:0000256" key="2">
    <source>
        <dbReference type="ARBA" id="ARBA00022801"/>
    </source>
</evidence>
<dbReference type="InterPro" id="IPR012337">
    <property type="entry name" value="RNaseH-like_sf"/>
</dbReference>
<dbReference type="Proteomes" id="UP000664277">
    <property type="component" value="Unassembled WGS sequence"/>
</dbReference>
<organism evidence="5 6">
    <name type="scientific">Candidatus Obscuribacter phosphatis</name>
    <dbReference type="NCBI Taxonomy" id="1906157"/>
    <lineage>
        <taxon>Bacteria</taxon>
        <taxon>Bacillati</taxon>
        <taxon>Candidatus Melainabacteria</taxon>
        <taxon>Candidatus Obscuribacterales</taxon>
        <taxon>Candidatus Obscuribacteraceae</taxon>
        <taxon>Candidatus Obscuribacter</taxon>
    </lineage>
</organism>
<comment type="caution">
    <text evidence="5">The sequence shown here is derived from an EMBL/GenBank/DDBJ whole genome shotgun (WGS) entry which is preliminary data.</text>
</comment>
<dbReference type="InterPro" id="IPR013520">
    <property type="entry name" value="Ribonucl_H"/>
</dbReference>
<dbReference type="SMART" id="SM00479">
    <property type="entry name" value="EXOIII"/>
    <property type="match status" value="1"/>
</dbReference>
<evidence type="ECO:0000256" key="3">
    <source>
        <dbReference type="ARBA" id="ARBA00022839"/>
    </source>
</evidence>
<dbReference type="EMBL" id="JAFLCK010000030">
    <property type="protein sequence ID" value="MBN8662064.1"/>
    <property type="molecule type" value="Genomic_DNA"/>
</dbReference>
<dbReference type="PANTHER" id="PTHR23044:SF61">
    <property type="entry name" value="3'-5' EXORIBONUCLEASE 1-RELATED"/>
    <property type="match status" value="1"/>
</dbReference>
<keyword evidence="1" id="KW-0540">Nuclease</keyword>
<dbReference type="InterPro" id="IPR051274">
    <property type="entry name" value="3-5_Exoribonuclease"/>
</dbReference>
<evidence type="ECO:0000313" key="5">
    <source>
        <dbReference type="EMBL" id="MBN8662064.1"/>
    </source>
</evidence>
<dbReference type="Pfam" id="PF00929">
    <property type="entry name" value="RNase_T"/>
    <property type="match status" value="1"/>
</dbReference>
<dbReference type="InterPro" id="IPR036397">
    <property type="entry name" value="RNaseH_sf"/>
</dbReference>
<protein>
    <submittedName>
        <fullName evidence="5">Exonuclease domain-containing protein</fullName>
    </submittedName>
</protein>
<dbReference type="InterPro" id="IPR047201">
    <property type="entry name" value="ERI-1_3'hExo-like"/>
</dbReference>